<comment type="caution">
    <text evidence="2">The sequence shown here is derived from an EMBL/GenBank/DDBJ whole genome shotgun (WGS) entry which is preliminary data.</text>
</comment>
<gene>
    <name evidence="2" type="ORF">MNOR_LOCUS42137</name>
</gene>
<feature type="non-terminal residue" evidence="2">
    <location>
        <position position="1"/>
    </location>
</feature>
<accession>A0AAV2SVV2</accession>
<proteinExistence type="predicted"/>
<feature type="compositionally biased region" description="Basic residues" evidence="1">
    <location>
        <begin position="85"/>
        <end position="119"/>
    </location>
</feature>
<dbReference type="AlphaFoldDB" id="A0AAV2SVV2"/>
<dbReference type="EMBL" id="CAXKWB010203159">
    <property type="protein sequence ID" value="CAL4259004.1"/>
    <property type="molecule type" value="Genomic_DNA"/>
</dbReference>
<organism evidence="2 3">
    <name type="scientific">Meganyctiphanes norvegica</name>
    <name type="common">Northern krill</name>
    <name type="synonym">Thysanopoda norvegica</name>
    <dbReference type="NCBI Taxonomy" id="48144"/>
    <lineage>
        <taxon>Eukaryota</taxon>
        <taxon>Metazoa</taxon>
        <taxon>Ecdysozoa</taxon>
        <taxon>Arthropoda</taxon>
        <taxon>Crustacea</taxon>
        <taxon>Multicrustacea</taxon>
        <taxon>Malacostraca</taxon>
        <taxon>Eumalacostraca</taxon>
        <taxon>Eucarida</taxon>
        <taxon>Euphausiacea</taxon>
        <taxon>Euphausiidae</taxon>
        <taxon>Meganyctiphanes</taxon>
    </lineage>
</organism>
<reference evidence="2 3" key="1">
    <citation type="submission" date="2024-05" db="EMBL/GenBank/DDBJ databases">
        <authorList>
            <person name="Wallberg A."/>
        </authorList>
    </citation>
    <scope>NUCLEOTIDE SEQUENCE [LARGE SCALE GENOMIC DNA]</scope>
</reference>
<evidence type="ECO:0000313" key="3">
    <source>
        <dbReference type="Proteomes" id="UP001497623"/>
    </source>
</evidence>
<sequence length="119" mass="14035">QLLYILYFKQISMAHLHADVLELRFQSMCNYIIQAWGDKERQKDTFAIQCLCEIECYCMSARGVYSSLSSPLRGRGQEKIILKTGKGKKRGKKRKKEKKKKRKEEKKSKKGKKRKKSLF</sequence>
<evidence type="ECO:0000313" key="2">
    <source>
        <dbReference type="EMBL" id="CAL4259004.1"/>
    </source>
</evidence>
<protein>
    <submittedName>
        <fullName evidence="2">Uncharacterized protein</fullName>
    </submittedName>
</protein>
<feature type="region of interest" description="Disordered" evidence="1">
    <location>
        <begin position="67"/>
        <end position="119"/>
    </location>
</feature>
<evidence type="ECO:0000256" key="1">
    <source>
        <dbReference type="SAM" id="MobiDB-lite"/>
    </source>
</evidence>
<name>A0AAV2SVV2_MEGNR</name>
<keyword evidence="3" id="KW-1185">Reference proteome</keyword>
<dbReference type="Proteomes" id="UP001497623">
    <property type="component" value="Unassembled WGS sequence"/>
</dbReference>